<dbReference type="Pfam" id="PF16976">
    <property type="entry name" value="RcpC"/>
    <property type="match status" value="1"/>
</dbReference>
<protein>
    <submittedName>
        <fullName evidence="3">Flp pilus assembly protein CpaB</fullName>
    </submittedName>
</protein>
<dbReference type="Pfam" id="PF08666">
    <property type="entry name" value="SAF"/>
    <property type="match status" value="1"/>
</dbReference>
<dbReference type="InterPro" id="IPR031571">
    <property type="entry name" value="RcpC_dom"/>
</dbReference>
<feature type="signal peptide" evidence="1">
    <location>
        <begin position="1"/>
        <end position="24"/>
    </location>
</feature>
<evidence type="ECO:0000259" key="2">
    <source>
        <dbReference type="SMART" id="SM00858"/>
    </source>
</evidence>
<sequence>MNARQRRGTILLVVSALLALGAFAAVLAVISDVESKVGPEATAYELAQDMEPHQEFRPEHVREVSMPERYIPRSAVTDLAELEGKVALTPLREGSLLQTDMMSDRPELEPGRQEIAIMIDAATGVAGKIYPGATINMYAAYRVTDRSGDDDEEFEIVRLMVNNATVIEVGDLTETDEDRTRRQVVPITFSLDNTDAHRVTFAEAFAEQVRLALVAPGDEEDIPESERTYTIIGDILGSPHAPVADLFQD</sequence>
<name>A0ABN2NX88_9ACTN</name>
<evidence type="ECO:0000313" key="3">
    <source>
        <dbReference type="EMBL" id="GAA1905247.1"/>
    </source>
</evidence>
<gene>
    <name evidence="3" type="primary">cpaB</name>
    <name evidence="3" type="ORF">GCM10009716_13980</name>
</gene>
<feature type="domain" description="SAF" evidence="2">
    <location>
        <begin position="41"/>
        <end position="103"/>
    </location>
</feature>
<evidence type="ECO:0000256" key="1">
    <source>
        <dbReference type="SAM" id="SignalP"/>
    </source>
</evidence>
<reference evidence="3 4" key="1">
    <citation type="journal article" date="2019" name="Int. J. Syst. Evol. Microbiol.">
        <title>The Global Catalogue of Microorganisms (GCM) 10K type strain sequencing project: providing services to taxonomists for standard genome sequencing and annotation.</title>
        <authorList>
            <consortium name="The Broad Institute Genomics Platform"/>
            <consortium name="The Broad Institute Genome Sequencing Center for Infectious Disease"/>
            <person name="Wu L."/>
            <person name="Ma J."/>
        </authorList>
    </citation>
    <scope>NUCLEOTIDE SEQUENCE [LARGE SCALE GENOMIC DNA]</scope>
    <source>
        <strain evidence="3 4">JCM 13581</strain>
    </source>
</reference>
<dbReference type="RefSeq" id="WP_344259635.1">
    <property type="nucleotide sequence ID" value="NZ_BAAAMJ010000010.1"/>
</dbReference>
<dbReference type="CDD" id="cd11614">
    <property type="entry name" value="SAF_CpaB_FlgA_like"/>
    <property type="match status" value="1"/>
</dbReference>
<evidence type="ECO:0000313" key="4">
    <source>
        <dbReference type="Proteomes" id="UP001501303"/>
    </source>
</evidence>
<keyword evidence="4" id="KW-1185">Reference proteome</keyword>
<proteinExistence type="predicted"/>
<dbReference type="SMART" id="SM00858">
    <property type="entry name" value="SAF"/>
    <property type="match status" value="1"/>
</dbReference>
<accession>A0ABN2NX88</accession>
<dbReference type="InterPro" id="IPR013974">
    <property type="entry name" value="SAF"/>
</dbReference>
<comment type="caution">
    <text evidence="3">The sequence shown here is derived from an EMBL/GenBank/DDBJ whole genome shotgun (WGS) entry which is preliminary data.</text>
</comment>
<dbReference type="EMBL" id="BAAAMJ010000010">
    <property type="protein sequence ID" value="GAA1905247.1"/>
    <property type="molecule type" value="Genomic_DNA"/>
</dbReference>
<feature type="chain" id="PRO_5045626195" evidence="1">
    <location>
        <begin position="25"/>
        <end position="249"/>
    </location>
</feature>
<organism evidence="3 4">
    <name type="scientific">Streptomyces sodiiphilus</name>
    <dbReference type="NCBI Taxonomy" id="226217"/>
    <lineage>
        <taxon>Bacteria</taxon>
        <taxon>Bacillati</taxon>
        <taxon>Actinomycetota</taxon>
        <taxon>Actinomycetes</taxon>
        <taxon>Kitasatosporales</taxon>
        <taxon>Streptomycetaceae</taxon>
        <taxon>Streptomyces</taxon>
    </lineage>
</organism>
<dbReference type="NCBIfam" id="TIGR03177">
    <property type="entry name" value="pilus_cpaB"/>
    <property type="match status" value="1"/>
</dbReference>
<dbReference type="Proteomes" id="UP001501303">
    <property type="component" value="Unassembled WGS sequence"/>
</dbReference>
<keyword evidence="1" id="KW-0732">Signal</keyword>
<dbReference type="InterPro" id="IPR017592">
    <property type="entry name" value="Pilus_assmbl_Flp-typ_CpaB"/>
</dbReference>